<dbReference type="RefSeq" id="WP_091844003.1">
    <property type="nucleotide sequence ID" value="NZ_FOCM01000001.1"/>
</dbReference>
<sequence length="109" mass="11366">MAMDAPGTAPKQRKLMTYGMIACCAVMLAPVAAFFLSGGGADGLWRNAGLFAPLVLCVGAHLLLHRVKEKSCHGADAPTVRYSVTSDKARQGPADRGDAAEVLLRAAPD</sequence>
<feature type="transmembrane region" description="Helical" evidence="1">
    <location>
        <begin position="15"/>
        <end position="38"/>
    </location>
</feature>
<dbReference type="Proteomes" id="UP000199372">
    <property type="component" value="Unassembled WGS sequence"/>
</dbReference>
<gene>
    <name evidence="2" type="ORF">SAMN04488011_101547</name>
</gene>
<evidence type="ECO:0000313" key="2">
    <source>
        <dbReference type="EMBL" id="SEM80712.1"/>
    </source>
</evidence>
<evidence type="ECO:0000313" key="3">
    <source>
        <dbReference type="Proteomes" id="UP000199372"/>
    </source>
</evidence>
<evidence type="ECO:0000256" key="1">
    <source>
        <dbReference type="SAM" id="Phobius"/>
    </source>
</evidence>
<dbReference type="EMBL" id="FOCM01000001">
    <property type="protein sequence ID" value="SEM80712.1"/>
    <property type="molecule type" value="Genomic_DNA"/>
</dbReference>
<accession>A0A1H8BD25</accession>
<keyword evidence="1" id="KW-0812">Transmembrane</keyword>
<proteinExistence type="predicted"/>
<dbReference type="AlphaFoldDB" id="A0A1H8BD25"/>
<keyword evidence="1" id="KW-1133">Transmembrane helix</keyword>
<keyword evidence="3" id="KW-1185">Reference proteome</keyword>
<evidence type="ECO:0008006" key="4">
    <source>
        <dbReference type="Google" id="ProtNLM"/>
    </source>
</evidence>
<dbReference type="OrthoDB" id="7850212at2"/>
<organism evidence="2 3">
    <name type="scientific">Palleronia pelagia</name>
    <dbReference type="NCBI Taxonomy" id="387096"/>
    <lineage>
        <taxon>Bacteria</taxon>
        <taxon>Pseudomonadati</taxon>
        <taxon>Pseudomonadota</taxon>
        <taxon>Alphaproteobacteria</taxon>
        <taxon>Rhodobacterales</taxon>
        <taxon>Roseobacteraceae</taxon>
        <taxon>Palleronia</taxon>
    </lineage>
</organism>
<protein>
    <recommendedName>
        <fullName evidence="4">DUF2933 domain-containing protein</fullName>
    </recommendedName>
</protein>
<reference evidence="3" key="1">
    <citation type="submission" date="2016-10" db="EMBL/GenBank/DDBJ databases">
        <authorList>
            <person name="Varghese N."/>
            <person name="Submissions S."/>
        </authorList>
    </citation>
    <scope>NUCLEOTIDE SEQUENCE [LARGE SCALE GENOMIC DNA]</scope>
    <source>
        <strain evidence="3">DSM 26893</strain>
    </source>
</reference>
<keyword evidence="1" id="KW-0472">Membrane</keyword>
<name>A0A1H8BD25_9RHOB</name>